<sequence length="83" mass="9544">MARELQYENSIHRTERISFKPKDWPKWLPWPPKKPIKVPKIDPPPPAPRCLKVGKKIVCQKPRCLKVGKKIVCQKPPATATVP</sequence>
<dbReference type="AlphaFoldDB" id="A0A1R3GJW5"/>
<dbReference type="EMBL" id="AWWV01014220">
    <property type="protein sequence ID" value="OMO58372.1"/>
    <property type="molecule type" value="Genomic_DNA"/>
</dbReference>
<accession>A0A1R3GJW5</accession>
<proteinExistence type="predicted"/>
<keyword evidence="2" id="KW-1185">Reference proteome</keyword>
<protein>
    <submittedName>
        <fullName evidence="1">Uncharacterized protein</fullName>
    </submittedName>
</protein>
<dbReference type="Proteomes" id="UP000188268">
    <property type="component" value="Unassembled WGS sequence"/>
</dbReference>
<evidence type="ECO:0000313" key="1">
    <source>
        <dbReference type="EMBL" id="OMO58372.1"/>
    </source>
</evidence>
<dbReference type="Gramene" id="OMO58372">
    <property type="protein sequence ID" value="OMO58372"/>
    <property type="gene ID" value="CCACVL1_25468"/>
</dbReference>
<evidence type="ECO:0000313" key="2">
    <source>
        <dbReference type="Proteomes" id="UP000188268"/>
    </source>
</evidence>
<gene>
    <name evidence="1" type="ORF">CCACVL1_25468</name>
</gene>
<name>A0A1R3GJW5_COCAP</name>
<organism evidence="1 2">
    <name type="scientific">Corchorus capsularis</name>
    <name type="common">Jute</name>
    <dbReference type="NCBI Taxonomy" id="210143"/>
    <lineage>
        <taxon>Eukaryota</taxon>
        <taxon>Viridiplantae</taxon>
        <taxon>Streptophyta</taxon>
        <taxon>Embryophyta</taxon>
        <taxon>Tracheophyta</taxon>
        <taxon>Spermatophyta</taxon>
        <taxon>Magnoliopsida</taxon>
        <taxon>eudicotyledons</taxon>
        <taxon>Gunneridae</taxon>
        <taxon>Pentapetalae</taxon>
        <taxon>rosids</taxon>
        <taxon>malvids</taxon>
        <taxon>Malvales</taxon>
        <taxon>Malvaceae</taxon>
        <taxon>Grewioideae</taxon>
        <taxon>Apeibeae</taxon>
        <taxon>Corchorus</taxon>
    </lineage>
</organism>
<comment type="caution">
    <text evidence="1">The sequence shown here is derived from an EMBL/GenBank/DDBJ whole genome shotgun (WGS) entry which is preliminary data.</text>
</comment>
<reference evidence="1 2" key="1">
    <citation type="submission" date="2013-09" db="EMBL/GenBank/DDBJ databases">
        <title>Corchorus capsularis genome sequencing.</title>
        <authorList>
            <person name="Alam M."/>
            <person name="Haque M.S."/>
            <person name="Islam M.S."/>
            <person name="Emdad E.M."/>
            <person name="Islam M.M."/>
            <person name="Ahmed B."/>
            <person name="Halim A."/>
            <person name="Hossen Q.M.M."/>
            <person name="Hossain M.Z."/>
            <person name="Ahmed R."/>
            <person name="Khan M.M."/>
            <person name="Islam R."/>
            <person name="Rashid M.M."/>
            <person name="Khan S.A."/>
            <person name="Rahman M.S."/>
            <person name="Alam M."/>
        </authorList>
    </citation>
    <scope>NUCLEOTIDE SEQUENCE [LARGE SCALE GENOMIC DNA]</scope>
    <source>
        <strain evidence="2">cv. CVL-1</strain>
        <tissue evidence="1">Whole seedling</tissue>
    </source>
</reference>